<dbReference type="InterPro" id="IPR029061">
    <property type="entry name" value="THDP-binding"/>
</dbReference>
<dbReference type="NCBIfam" id="NF006378">
    <property type="entry name" value="PRK08617.1"/>
    <property type="match status" value="1"/>
</dbReference>
<comment type="similarity">
    <text evidence="1 3">Belongs to the TPP enzyme family.</text>
</comment>
<feature type="domain" description="Thiamine pyrophosphate enzyme central" evidence="4">
    <location>
        <begin position="194"/>
        <end position="328"/>
    </location>
</feature>
<dbReference type="SUPFAM" id="SSF52518">
    <property type="entry name" value="Thiamin diphosphate-binding fold (THDP-binding)"/>
    <property type="match status" value="2"/>
</dbReference>
<evidence type="ECO:0000259" key="5">
    <source>
        <dbReference type="Pfam" id="PF02775"/>
    </source>
</evidence>
<dbReference type="GO" id="GO:0050660">
    <property type="term" value="F:flavin adenine dinucleotide binding"/>
    <property type="evidence" value="ECO:0007669"/>
    <property type="project" value="TreeGrafter"/>
</dbReference>
<gene>
    <name evidence="7" type="primary">alsS</name>
    <name evidence="7" type="ORF">MRN70_06035</name>
</gene>
<accession>A0AAU6SQW0</accession>
<keyword evidence="2 3" id="KW-0786">Thiamine pyrophosphate</keyword>
<dbReference type="InterPro" id="IPR012782">
    <property type="entry name" value="Acetolactate_synth_catblc"/>
</dbReference>
<dbReference type="InterPro" id="IPR012001">
    <property type="entry name" value="Thiamin_PyroP_enz_TPP-bd_dom"/>
</dbReference>
<reference evidence="7" key="1">
    <citation type="submission" date="2022-03" db="EMBL/GenBank/DDBJ databases">
        <title>Sea Food Isolates.</title>
        <authorList>
            <person name="Li c."/>
        </authorList>
    </citation>
    <scope>NUCLEOTIDE SEQUENCE</scope>
    <source>
        <strain evidence="7">19PA01SH03</strain>
    </source>
</reference>
<dbReference type="EC" id="2.2.1.6" evidence="7"/>
<dbReference type="SUPFAM" id="SSF52467">
    <property type="entry name" value="DHS-like NAD/FAD-binding domain"/>
    <property type="match status" value="1"/>
</dbReference>
<feature type="domain" description="Thiamine pyrophosphate enzyme N-terminal TPP-binding" evidence="6">
    <location>
        <begin position="9"/>
        <end position="123"/>
    </location>
</feature>
<dbReference type="AlphaFoldDB" id="A0AAU6SQW0"/>
<dbReference type="CDD" id="cd07035">
    <property type="entry name" value="TPP_PYR_POX_like"/>
    <property type="match status" value="1"/>
</dbReference>
<dbReference type="Gene3D" id="3.40.50.970">
    <property type="match status" value="2"/>
</dbReference>
<dbReference type="GO" id="GO:0034077">
    <property type="term" value="P:butanediol metabolic process"/>
    <property type="evidence" value="ECO:0007669"/>
    <property type="project" value="InterPro"/>
</dbReference>
<dbReference type="InterPro" id="IPR012000">
    <property type="entry name" value="Thiamin_PyroP_enz_cen_dom"/>
</dbReference>
<evidence type="ECO:0000256" key="2">
    <source>
        <dbReference type="ARBA" id="ARBA00023052"/>
    </source>
</evidence>
<dbReference type="Pfam" id="PF00205">
    <property type="entry name" value="TPP_enzyme_M"/>
    <property type="match status" value="1"/>
</dbReference>
<dbReference type="GO" id="GO:0009099">
    <property type="term" value="P:L-valine biosynthetic process"/>
    <property type="evidence" value="ECO:0007669"/>
    <property type="project" value="TreeGrafter"/>
</dbReference>
<dbReference type="Pfam" id="PF02775">
    <property type="entry name" value="TPP_enzyme_C"/>
    <property type="match status" value="1"/>
</dbReference>
<dbReference type="InterPro" id="IPR045229">
    <property type="entry name" value="TPP_enz"/>
</dbReference>
<dbReference type="PROSITE" id="PS00187">
    <property type="entry name" value="TPP_ENZYMES"/>
    <property type="match status" value="1"/>
</dbReference>
<dbReference type="NCBIfam" id="TIGR02418">
    <property type="entry name" value="acolac_catab"/>
    <property type="match status" value="1"/>
</dbReference>
<keyword evidence="7" id="KW-0808">Transferase</keyword>
<dbReference type="InterPro" id="IPR029035">
    <property type="entry name" value="DHS-like_NAD/FAD-binding_dom"/>
</dbReference>
<evidence type="ECO:0000256" key="1">
    <source>
        <dbReference type="ARBA" id="ARBA00007812"/>
    </source>
</evidence>
<dbReference type="GO" id="GO:0009097">
    <property type="term" value="P:isoleucine biosynthetic process"/>
    <property type="evidence" value="ECO:0007669"/>
    <property type="project" value="TreeGrafter"/>
</dbReference>
<dbReference type="InterPro" id="IPR011766">
    <property type="entry name" value="TPP_enzyme_TPP-bd"/>
</dbReference>
<dbReference type="GO" id="GO:0005948">
    <property type="term" value="C:acetolactate synthase complex"/>
    <property type="evidence" value="ECO:0007669"/>
    <property type="project" value="TreeGrafter"/>
</dbReference>
<dbReference type="GO" id="GO:0000287">
    <property type="term" value="F:magnesium ion binding"/>
    <property type="evidence" value="ECO:0007669"/>
    <property type="project" value="InterPro"/>
</dbReference>
<dbReference type="Pfam" id="PF02776">
    <property type="entry name" value="TPP_enzyme_N"/>
    <property type="match status" value="1"/>
</dbReference>
<sequence>MSSHHTLRNGAQLIAQQLETLGVRYVFGIPGAKIDRLFDALEDTRIELIPVRHEANGAFMAGIMGRLTGKAGVTLATSGPGCGNLVTGVTTANAEGDPMLAIGGAVKRTYQQKQTHQSMDTVSIFRSVTKYSAEIQHVDAASEIMANAFRIAESGRQGACFISVPQDVLSDQTETDLVIPPSYRPTGYADLAAVEEAANRISKAQRCVVLLGLHASDQVTASMISQFLQKTQLPVVGTYQAAGAVDINYYHHFAGRVGLFNNQPGDVLLQDADLIITIGFNPIEYDPELWNARRCPIIHIDIEPAQYQQHYQPCIEMIGHIGATLQALCAQMTEFVRLSPTALSILEEVTQQRHIIKSYPIKQKAAGFHPLSLIKTMQAIITPDTTLCLDMGSFHIWIARYLSCFRARQMLVSNGQQTMGVALPWAIAASLLKPGHKVVSVSGDGGFMQSSMELETAVRLKCNIVHIIWVDHAYNMVEMQEQQKYQRSSGVKFGPIDFQAYAQSFGAHGFAVTQADQLMPILRQAMEVEGPAVVAIPVDYSDNYKLMQARSEQHQDPVFQINNEGVLL</sequence>
<dbReference type="FunFam" id="3.40.50.970:FF:000007">
    <property type="entry name" value="Acetolactate synthase"/>
    <property type="match status" value="1"/>
</dbReference>
<dbReference type="PANTHER" id="PTHR18968:SF129">
    <property type="entry name" value="ACETOLACTATE SYNTHASE"/>
    <property type="match status" value="1"/>
</dbReference>
<dbReference type="GO" id="GO:0003984">
    <property type="term" value="F:acetolactate synthase activity"/>
    <property type="evidence" value="ECO:0007669"/>
    <property type="project" value="UniProtKB-EC"/>
</dbReference>
<protein>
    <submittedName>
        <fullName evidence="7">Acetolactate synthase AlsS</fullName>
        <ecNumber evidence="7">2.2.1.6</ecNumber>
    </submittedName>
</protein>
<dbReference type="GO" id="GO:0030976">
    <property type="term" value="F:thiamine pyrophosphate binding"/>
    <property type="evidence" value="ECO:0007669"/>
    <property type="project" value="InterPro"/>
</dbReference>
<dbReference type="InterPro" id="IPR000399">
    <property type="entry name" value="TPP-bd_CS"/>
</dbReference>
<evidence type="ECO:0000259" key="4">
    <source>
        <dbReference type="Pfam" id="PF00205"/>
    </source>
</evidence>
<dbReference type="Gene3D" id="3.40.50.1220">
    <property type="entry name" value="TPP-binding domain"/>
    <property type="match status" value="1"/>
</dbReference>
<proteinExistence type="inferred from homology"/>
<dbReference type="EMBL" id="CP095338">
    <property type="protein sequence ID" value="XAG22356.1"/>
    <property type="molecule type" value="Genomic_DNA"/>
</dbReference>
<name>A0AAU6SQW0_UNCXX</name>
<feature type="domain" description="Thiamine pyrophosphate enzyme TPP-binding" evidence="5">
    <location>
        <begin position="390"/>
        <end position="535"/>
    </location>
</feature>
<evidence type="ECO:0000259" key="6">
    <source>
        <dbReference type="Pfam" id="PF02776"/>
    </source>
</evidence>
<evidence type="ECO:0000256" key="3">
    <source>
        <dbReference type="RuleBase" id="RU362132"/>
    </source>
</evidence>
<dbReference type="PANTHER" id="PTHR18968">
    <property type="entry name" value="THIAMINE PYROPHOSPHATE ENZYMES"/>
    <property type="match status" value="1"/>
</dbReference>
<evidence type="ECO:0000313" key="7">
    <source>
        <dbReference type="EMBL" id="XAG22356.1"/>
    </source>
</evidence>
<organism evidence="7">
    <name type="scientific">bacterium 19PA01SH03</name>
    <dbReference type="NCBI Taxonomy" id="2920705"/>
    <lineage>
        <taxon>Bacteria</taxon>
    </lineage>
</organism>